<name>A0ABM4AHW9_ZIZJJ</name>
<dbReference type="Proteomes" id="UP001652623">
    <property type="component" value="Chromosome 9"/>
</dbReference>
<dbReference type="Pfam" id="PF12796">
    <property type="entry name" value="Ank_2"/>
    <property type="match status" value="2"/>
</dbReference>
<keyword evidence="2" id="KW-1133">Transmembrane helix</keyword>
<dbReference type="InterPro" id="IPR002110">
    <property type="entry name" value="Ankyrin_rpt"/>
</dbReference>
<sequence length="822" mass="92420">MSTLFKMAMKGKWKEVEELCRDNLDLLKRKITKTGATALHVAITEKQLDTVRELVTLIKREDKKEALRVTTDKGDTPLHQAASMGSQLMCKWMVEADPTLIGYRNSKGETPLFLAASYGKTGAFLYLHSVCESIEDGYSYSRRADGYTTLHSAIEGEFMDLAYGIILLYEDLVDSVNENGDTALHLLANKPAAFKSGNKLGWFSRIIYECLSVELYLDDKFPSEDKSYDSSDTSVDSTVTQEIPNLPNVEAADLEKQATTSNNKDVQSKASQDKSYDSSDTSVDSTVTQEIPNLPNVEAADLEKQATTSNNKDVQSKASQDKSYDSSDTSVDSTVTQEIPNLPNAEAADLEKQATTSNNKDVQSKTSQESEKVMEKRSIFRDCIGFCAKETLGLIEAVTPCMRIKIRIEDIREIRKKHEWSVKLMDKLLEFASIYEYVDPTEGDEDQPFDVSKEYLEPEQGHHMDEVTSSKVLQKWEKEGKIKAGKLESKESAILIAAKNGIEEIVTSILEDYPVAINDRDARKKNILILAAENRDFNLFNFLINKNFVNESIAWQMDDEGNTVLHATAFHNKLKLWPVHGAAAQMQWEIKWFEYVKSSMPCGTFYPRNYKGQSAEEIFTETHEALVKKGANWLVKTSESISVAATVVAGVVFATSSSIPDGLDEKTGKPKLEKQVAFQVFSISSLLALCFSVTALTMFLVILTSGFRERDFRRDLPLKLIFGLTSLFISITSMLVSFTSGHSLMTEGKFRYAVFPVYAVACLPISIFAVAQFPLYLDLLRTNFKSRFDFFPLNLLNHLSWVWKLISVYLNPRRTKKSENEN</sequence>
<organism evidence="4 5">
    <name type="scientific">Ziziphus jujuba</name>
    <name type="common">Chinese jujube</name>
    <name type="synonym">Ziziphus sativa</name>
    <dbReference type="NCBI Taxonomy" id="326968"/>
    <lineage>
        <taxon>Eukaryota</taxon>
        <taxon>Viridiplantae</taxon>
        <taxon>Streptophyta</taxon>
        <taxon>Embryophyta</taxon>
        <taxon>Tracheophyta</taxon>
        <taxon>Spermatophyta</taxon>
        <taxon>Magnoliopsida</taxon>
        <taxon>eudicotyledons</taxon>
        <taxon>Gunneridae</taxon>
        <taxon>Pentapetalae</taxon>
        <taxon>rosids</taxon>
        <taxon>fabids</taxon>
        <taxon>Rosales</taxon>
        <taxon>Rhamnaceae</taxon>
        <taxon>Paliureae</taxon>
        <taxon>Ziziphus</taxon>
    </lineage>
</organism>
<keyword evidence="2" id="KW-0472">Membrane</keyword>
<evidence type="ECO:0000256" key="1">
    <source>
        <dbReference type="SAM" id="MobiDB-lite"/>
    </source>
</evidence>
<feature type="region of interest" description="Disordered" evidence="1">
    <location>
        <begin position="224"/>
        <end position="373"/>
    </location>
</feature>
<feature type="compositionally biased region" description="Low complexity" evidence="1">
    <location>
        <begin position="230"/>
        <end position="240"/>
    </location>
</feature>
<keyword evidence="4" id="KW-1185">Reference proteome</keyword>
<feature type="compositionally biased region" description="Low complexity" evidence="1">
    <location>
        <begin position="278"/>
        <end position="288"/>
    </location>
</feature>
<dbReference type="SMART" id="SM00248">
    <property type="entry name" value="ANK"/>
    <property type="match status" value="6"/>
</dbReference>
<dbReference type="PANTHER" id="PTHR24177:SF103">
    <property type="entry name" value="PGG DOMAIN-CONTAINING PROTEIN"/>
    <property type="match status" value="1"/>
</dbReference>
<feature type="compositionally biased region" description="Polar residues" evidence="1">
    <location>
        <begin position="305"/>
        <end position="318"/>
    </location>
</feature>
<dbReference type="GeneID" id="107425910"/>
<reference evidence="5" key="1">
    <citation type="submission" date="2025-08" db="UniProtKB">
        <authorList>
            <consortium name="RefSeq"/>
        </authorList>
    </citation>
    <scope>IDENTIFICATION</scope>
    <source>
        <tissue evidence="5">Seedling</tissue>
    </source>
</reference>
<keyword evidence="2" id="KW-0812">Transmembrane</keyword>
<feature type="transmembrane region" description="Helical" evidence="2">
    <location>
        <begin position="716"/>
        <end position="738"/>
    </location>
</feature>
<dbReference type="InterPro" id="IPR026961">
    <property type="entry name" value="PGG_dom"/>
</dbReference>
<evidence type="ECO:0000259" key="3">
    <source>
        <dbReference type="Pfam" id="PF13962"/>
    </source>
</evidence>
<protein>
    <submittedName>
        <fullName evidence="5">Uncharacterized protein LOC107425910</fullName>
    </submittedName>
</protein>
<feature type="transmembrane region" description="Helical" evidence="2">
    <location>
        <begin position="676"/>
        <end position="704"/>
    </location>
</feature>
<dbReference type="PANTHER" id="PTHR24177">
    <property type="entry name" value="CASKIN"/>
    <property type="match status" value="1"/>
</dbReference>
<dbReference type="InterPro" id="IPR036770">
    <property type="entry name" value="Ankyrin_rpt-contain_sf"/>
</dbReference>
<feature type="transmembrane region" description="Helical" evidence="2">
    <location>
        <begin position="750"/>
        <end position="771"/>
    </location>
</feature>
<dbReference type="Gene3D" id="1.25.40.20">
    <property type="entry name" value="Ankyrin repeat-containing domain"/>
    <property type="match status" value="2"/>
</dbReference>
<gene>
    <name evidence="5" type="primary">LOC107425910</name>
</gene>
<feature type="compositionally biased region" description="Polar residues" evidence="1">
    <location>
        <begin position="353"/>
        <end position="367"/>
    </location>
</feature>
<proteinExistence type="predicted"/>
<evidence type="ECO:0000313" key="5">
    <source>
        <dbReference type="RefSeq" id="XP_060676326.1"/>
    </source>
</evidence>
<dbReference type="RefSeq" id="XP_060676326.1">
    <property type="nucleotide sequence ID" value="XM_060820343.1"/>
</dbReference>
<accession>A0ABM4AHW9</accession>
<feature type="compositionally biased region" description="Polar residues" evidence="1">
    <location>
        <begin position="257"/>
        <end position="270"/>
    </location>
</feature>
<evidence type="ECO:0000256" key="2">
    <source>
        <dbReference type="SAM" id="Phobius"/>
    </source>
</evidence>
<evidence type="ECO:0000313" key="4">
    <source>
        <dbReference type="Proteomes" id="UP001652623"/>
    </source>
</evidence>
<feature type="domain" description="PGG" evidence="3">
    <location>
        <begin position="632"/>
        <end position="744"/>
    </location>
</feature>
<feature type="compositionally biased region" description="Low complexity" evidence="1">
    <location>
        <begin position="326"/>
        <end position="336"/>
    </location>
</feature>
<dbReference type="Pfam" id="PF13962">
    <property type="entry name" value="PGG"/>
    <property type="match status" value="1"/>
</dbReference>
<dbReference type="SUPFAM" id="SSF48403">
    <property type="entry name" value="Ankyrin repeat"/>
    <property type="match status" value="2"/>
</dbReference>